<proteinExistence type="predicted"/>
<organism evidence="2 3">
    <name type="scientific">Dokdonella soli</name>
    <dbReference type="NCBI Taxonomy" id="529810"/>
    <lineage>
        <taxon>Bacteria</taxon>
        <taxon>Pseudomonadati</taxon>
        <taxon>Pseudomonadota</taxon>
        <taxon>Gammaproteobacteria</taxon>
        <taxon>Lysobacterales</taxon>
        <taxon>Rhodanobacteraceae</taxon>
        <taxon>Dokdonella</taxon>
    </lineage>
</organism>
<protein>
    <recommendedName>
        <fullName evidence="4">Glycosyltransferase RgtA/B/C/D-like domain-containing protein</fullName>
    </recommendedName>
</protein>
<keyword evidence="1" id="KW-0812">Transmembrane</keyword>
<keyword evidence="3" id="KW-1185">Reference proteome</keyword>
<evidence type="ECO:0008006" key="4">
    <source>
        <dbReference type="Google" id="ProtNLM"/>
    </source>
</evidence>
<comment type="caution">
    <text evidence="2">The sequence shown here is derived from an EMBL/GenBank/DDBJ whole genome shotgun (WGS) entry which is preliminary data.</text>
</comment>
<gene>
    <name evidence="2" type="ORF">GCM10009105_19480</name>
</gene>
<evidence type="ECO:0000313" key="3">
    <source>
        <dbReference type="Proteomes" id="UP001501523"/>
    </source>
</evidence>
<accession>A0ABP3TPV0</accession>
<feature type="transmembrane region" description="Helical" evidence="1">
    <location>
        <begin position="42"/>
        <end position="61"/>
    </location>
</feature>
<feature type="transmembrane region" description="Helical" evidence="1">
    <location>
        <begin position="151"/>
        <end position="178"/>
    </location>
</feature>
<feature type="transmembrane region" description="Helical" evidence="1">
    <location>
        <begin position="279"/>
        <end position="302"/>
    </location>
</feature>
<keyword evidence="1" id="KW-0472">Membrane</keyword>
<feature type="transmembrane region" description="Helical" evidence="1">
    <location>
        <begin position="122"/>
        <end position="139"/>
    </location>
</feature>
<feature type="transmembrane region" description="Helical" evidence="1">
    <location>
        <begin position="96"/>
        <end position="115"/>
    </location>
</feature>
<feature type="transmembrane region" description="Helical" evidence="1">
    <location>
        <begin position="242"/>
        <end position="267"/>
    </location>
</feature>
<feature type="transmembrane region" description="Helical" evidence="1">
    <location>
        <begin position="199"/>
        <end position="222"/>
    </location>
</feature>
<feature type="transmembrane region" description="Helical" evidence="1">
    <location>
        <begin position="308"/>
        <end position="331"/>
    </location>
</feature>
<dbReference type="EMBL" id="BAAAEU010000008">
    <property type="protein sequence ID" value="GAA0714699.1"/>
    <property type="molecule type" value="Genomic_DNA"/>
</dbReference>
<reference evidence="3" key="1">
    <citation type="journal article" date="2019" name="Int. J. Syst. Evol. Microbiol.">
        <title>The Global Catalogue of Microorganisms (GCM) 10K type strain sequencing project: providing services to taxonomists for standard genome sequencing and annotation.</title>
        <authorList>
            <consortium name="The Broad Institute Genomics Platform"/>
            <consortium name="The Broad Institute Genome Sequencing Center for Infectious Disease"/>
            <person name="Wu L."/>
            <person name="Ma J."/>
        </authorList>
    </citation>
    <scope>NUCLEOTIDE SEQUENCE [LARGE SCALE GENOMIC DNA]</scope>
    <source>
        <strain evidence="3">JCM 15421</strain>
    </source>
</reference>
<feature type="transmembrane region" description="Helical" evidence="1">
    <location>
        <begin position="73"/>
        <end position="90"/>
    </location>
</feature>
<evidence type="ECO:0000256" key="1">
    <source>
        <dbReference type="SAM" id="Phobius"/>
    </source>
</evidence>
<evidence type="ECO:0000313" key="2">
    <source>
        <dbReference type="EMBL" id="GAA0714699.1"/>
    </source>
</evidence>
<name>A0ABP3TPV0_9GAMM</name>
<sequence>MFVAIVSGAILRGYQLRAQMLLDDEWHSVRMLIRVDGDGIAGHFGLADYCIPLTLYYRWLYDHAALSEWSMHLPLLLAGIALLLVAPWLLRRVVSLPTRAVWTGLLAISPTLIYFSRTARPYALVALLGFVAITAFRNWQARRGYRRAWAALYVAATFVAGWMHLLSLVFTLWPFAYYGIGALRGVLRNSSRATAWRSLLAMVGLGVATVVPLAIVLAPPLLNDWGAMAAKAGANSATAQSLYRTLLMQFGIADAWLCMLLFALLAFGVWRMWQRDRDLVALTLSATAVGLLVICAARPAWIQHAPVLVRYAAPILPFLLLYVAEGFIGVLERVRPQVAGTALASLGIGALFMAGPLPGWYYTPNQFMDHEIFQFDYDVRTNPYATLLQLGPVSPFYLDLAKKPPGSVTVIETPARAQSNLVPDPWYQKIHRQNVKFALASPVCGVGDWDEYPYTATGARFRRMVKLADILDGATYGADYLVMRQQPWTLPPGKDYPFPVEWPDMVACTANVTAKLGLPVWRDEQIVVFALRAPVRLLRE</sequence>
<dbReference type="RefSeq" id="WP_343790239.1">
    <property type="nucleotide sequence ID" value="NZ_BAAAEU010000008.1"/>
</dbReference>
<keyword evidence="1" id="KW-1133">Transmembrane helix</keyword>
<feature type="transmembrane region" description="Helical" evidence="1">
    <location>
        <begin position="343"/>
        <end position="362"/>
    </location>
</feature>
<dbReference type="Proteomes" id="UP001501523">
    <property type="component" value="Unassembled WGS sequence"/>
</dbReference>